<evidence type="ECO:0000313" key="2">
    <source>
        <dbReference type="EMBL" id="GLS13184.1"/>
    </source>
</evidence>
<organism evidence="2 3">
    <name type="scientific">Hydrogenophaga electricum</name>
    <dbReference type="NCBI Taxonomy" id="1230953"/>
    <lineage>
        <taxon>Bacteria</taxon>
        <taxon>Pseudomonadati</taxon>
        <taxon>Pseudomonadota</taxon>
        <taxon>Betaproteobacteria</taxon>
        <taxon>Burkholderiales</taxon>
        <taxon>Comamonadaceae</taxon>
        <taxon>Hydrogenophaga</taxon>
    </lineage>
</organism>
<feature type="region of interest" description="Disordered" evidence="1">
    <location>
        <begin position="46"/>
        <end position="73"/>
    </location>
</feature>
<reference evidence="3" key="1">
    <citation type="journal article" date="2019" name="Int. J. Syst. Evol. Microbiol.">
        <title>The Global Catalogue of Microorganisms (GCM) 10K type strain sequencing project: providing services to taxonomists for standard genome sequencing and annotation.</title>
        <authorList>
            <consortium name="The Broad Institute Genomics Platform"/>
            <consortium name="The Broad Institute Genome Sequencing Center for Infectious Disease"/>
            <person name="Wu L."/>
            <person name="Ma J."/>
        </authorList>
    </citation>
    <scope>NUCLEOTIDE SEQUENCE [LARGE SCALE GENOMIC DNA]</scope>
    <source>
        <strain evidence="3">NBRC 109341</strain>
    </source>
</reference>
<comment type="caution">
    <text evidence="2">The sequence shown here is derived from an EMBL/GenBank/DDBJ whole genome shotgun (WGS) entry which is preliminary data.</text>
</comment>
<feature type="compositionally biased region" description="Low complexity" evidence="1">
    <location>
        <begin position="153"/>
        <end position="167"/>
    </location>
</feature>
<proteinExistence type="predicted"/>
<dbReference type="RefSeq" id="WP_284306652.1">
    <property type="nucleotide sequence ID" value="NZ_BSPB01000003.1"/>
</dbReference>
<dbReference type="Proteomes" id="UP001156903">
    <property type="component" value="Unassembled WGS sequence"/>
</dbReference>
<dbReference type="EMBL" id="BSPB01000003">
    <property type="protein sequence ID" value="GLS13184.1"/>
    <property type="molecule type" value="Genomic_DNA"/>
</dbReference>
<gene>
    <name evidence="2" type="ORF">GCM10007935_06130</name>
</gene>
<name>A0ABQ6C2E8_9BURK</name>
<feature type="region of interest" description="Disordered" evidence="1">
    <location>
        <begin position="142"/>
        <end position="171"/>
    </location>
</feature>
<evidence type="ECO:0000256" key="1">
    <source>
        <dbReference type="SAM" id="MobiDB-lite"/>
    </source>
</evidence>
<keyword evidence="3" id="KW-1185">Reference proteome</keyword>
<protein>
    <submittedName>
        <fullName evidence="2">Uncharacterized protein</fullName>
    </submittedName>
</protein>
<accession>A0ABQ6C2E8</accession>
<sequence>MSEDVILGVHSNVRKGQMDPETGDPYGFDAGHAWISVTRDGKTTRYGLWPDAHPNVEDNGDGSDIRTGMEDSDTPAASRYYRLTLEQVAKLDSLLKANETWGYTHNCSSWARDTVESVTGLRLNADDPGALWTETPRQLGESIHQLEQKSRTSPESPAAPAPAKRSSTLGDRADLSDISRQLLQDGEQHVRQVAERHRLPWDQGMDNTVAAIAHRAREAGLTGITHFQAGDGSIRFAQVHGYVLREQVMDARAAANTPAQTSEAALAMVDARSTAARTATEPSAAAVGMPMMQRV</sequence>
<evidence type="ECO:0000313" key="3">
    <source>
        <dbReference type="Proteomes" id="UP001156903"/>
    </source>
</evidence>